<reference evidence="1" key="1">
    <citation type="journal article" date="2012" name="Nat. Biotechnol.">
        <title>Reference genome sequence of the model plant Setaria.</title>
        <authorList>
            <person name="Bennetzen J.L."/>
            <person name="Schmutz J."/>
            <person name="Wang H."/>
            <person name="Percifield R."/>
            <person name="Hawkins J."/>
            <person name="Pontaroli A.C."/>
            <person name="Estep M."/>
            <person name="Feng L."/>
            <person name="Vaughn J.N."/>
            <person name="Grimwood J."/>
            <person name="Jenkins J."/>
            <person name="Barry K."/>
            <person name="Lindquist E."/>
            <person name="Hellsten U."/>
            <person name="Deshpande S."/>
            <person name="Wang X."/>
            <person name="Wu X."/>
            <person name="Mitros T."/>
            <person name="Triplett J."/>
            <person name="Yang X."/>
            <person name="Ye C.Y."/>
            <person name="Mauro-Herrera M."/>
            <person name="Wang L."/>
            <person name="Li P."/>
            <person name="Sharma M."/>
            <person name="Sharma R."/>
            <person name="Ronald P.C."/>
            <person name="Panaud O."/>
            <person name="Kellogg E.A."/>
            <person name="Brutnell T.P."/>
            <person name="Doust A.N."/>
            <person name="Tuskan G.A."/>
            <person name="Rokhsar D."/>
            <person name="Devos K.M."/>
        </authorList>
    </citation>
    <scope>NUCLEOTIDE SEQUENCE [LARGE SCALE GENOMIC DNA]</scope>
    <source>
        <strain evidence="1">Yugu1</strain>
    </source>
</reference>
<sequence>MPDFSYFRIKALEEGESNVTRTNERLCQLNQHDMDVFGQTFAEMSFHAILAHVLNVLNYSYTDGNPIRTRDFKLQAHLTFYRPFQLKSSPVFEIYGSACDRPCEALESALIYALAYINEVIGFTLET</sequence>
<proteinExistence type="predicted"/>
<dbReference type="OrthoDB" id="10576524at2759"/>
<name>A0A368PIU5_SETIT</name>
<dbReference type="EMBL" id="CM003528">
    <property type="protein sequence ID" value="RCV05523.1"/>
    <property type="molecule type" value="Genomic_DNA"/>
</dbReference>
<gene>
    <name evidence="1" type="ORF">SETIT_1G091200v2</name>
</gene>
<dbReference type="AlphaFoldDB" id="A0A368PIU5"/>
<protein>
    <submittedName>
        <fullName evidence="1">Uncharacterized protein</fullName>
    </submittedName>
</protein>
<evidence type="ECO:0000313" key="1">
    <source>
        <dbReference type="EMBL" id="RCV05523.1"/>
    </source>
</evidence>
<organism evidence="1">
    <name type="scientific">Setaria italica</name>
    <name type="common">Foxtail millet</name>
    <name type="synonym">Panicum italicum</name>
    <dbReference type="NCBI Taxonomy" id="4555"/>
    <lineage>
        <taxon>Eukaryota</taxon>
        <taxon>Viridiplantae</taxon>
        <taxon>Streptophyta</taxon>
        <taxon>Embryophyta</taxon>
        <taxon>Tracheophyta</taxon>
        <taxon>Spermatophyta</taxon>
        <taxon>Magnoliopsida</taxon>
        <taxon>Liliopsida</taxon>
        <taxon>Poales</taxon>
        <taxon>Poaceae</taxon>
        <taxon>PACMAD clade</taxon>
        <taxon>Panicoideae</taxon>
        <taxon>Panicodae</taxon>
        <taxon>Paniceae</taxon>
        <taxon>Cenchrinae</taxon>
        <taxon>Setaria</taxon>
    </lineage>
</organism>
<reference evidence="1" key="2">
    <citation type="submission" date="2015-07" db="EMBL/GenBank/DDBJ databases">
        <authorList>
            <person name="Noorani M."/>
        </authorList>
    </citation>
    <scope>NUCLEOTIDE SEQUENCE</scope>
    <source>
        <strain evidence="1">Yugu1</strain>
    </source>
</reference>
<accession>A0A368PIU5</accession>